<protein>
    <submittedName>
        <fullName evidence="1">Uncharacterized protein</fullName>
    </submittedName>
</protein>
<accession>A0ABS4Q985</accession>
<dbReference type="EMBL" id="JAGGMR010000001">
    <property type="protein sequence ID" value="MBP2188143.1"/>
    <property type="molecule type" value="Genomic_DNA"/>
</dbReference>
<proteinExistence type="predicted"/>
<reference evidence="1 2" key="1">
    <citation type="submission" date="2021-03" db="EMBL/GenBank/DDBJ databases">
        <title>Sequencing the genomes of 1000 actinobacteria strains.</title>
        <authorList>
            <person name="Klenk H.-P."/>
        </authorList>
    </citation>
    <scope>NUCLEOTIDE SEQUENCE [LARGE SCALE GENOMIC DNA]</scope>
    <source>
        <strain evidence="1 2">DSM 45516</strain>
    </source>
</reference>
<keyword evidence="2" id="KW-1185">Reference proteome</keyword>
<dbReference type="RefSeq" id="WP_209885186.1">
    <property type="nucleotide sequence ID" value="NZ_JAGGMR010000001.1"/>
</dbReference>
<comment type="caution">
    <text evidence="1">The sequence shown here is derived from an EMBL/GenBank/DDBJ whole genome shotgun (WGS) entry which is preliminary data.</text>
</comment>
<organism evidence="1 2">
    <name type="scientific">Nocardia goodfellowii</name>
    <dbReference type="NCBI Taxonomy" id="882446"/>
    <lineage>
        <taxon>Bacteria</taxon>
        <taxon>Bacillati</taxon>
        <taxon>Actinomycetota</taxon>
        <taxon>Actinomycetes</taxon>
        <taxon>Mycobacteriales</taxon>
        <taxon>Nocardiaceae</taxon>
        <taxon>Nocardia</taxon>
    </lineage>
</organism>
<dbReference type="Proteomes" id="UP001519325">
    <property type="component" value="Unassembled WGS sequence"/>
</dbReference>
<name>A0ABS4Q985_9NOCA</name>
<sequence length="135" mass="13631">MDGSGKSEPVLVALTVPSRRGLVEGLVVADYRGSAPVVDVDVPDAELADFLAGVAHADSGFVARTGSGERAVAVVAATVAALCGEDIRAALAEPDIGFLTGLKPPAVEAVRGVLLAVETDAVADVTRALRILAQD</sequence>
<gene>
    <name evidence="1" type="ORF">BJ987_001044</name>
</gene>
<evidence type="ECO:0000313" key="1">
    <source>
        <dbReference type="EMBL" id="MBP2188143.1"/>
    </source>
</evidence>
<evidence type="ECO:0000313" key="2">
    <source>
        <dbReference type="Proteomes" id="UP001519325"/>
    </source>
</evidence>